<reference evidence="3" key="1">
    <citation type="journal article" date="2014" name="Proc. Natl. Acad. Sci. U.S.A.">
        <title>Extensive sampling of basidiomycete genomes demonstrates inadequacy of the white-rot/brown-rot paradigm for wood decay fungi.</title>
        <authorList>
            <person name="Riley R."/>
            <person name="Salamov A.A."/>
            <person name="Brown D.W."/>
            <person name="Nagy L.G."/>
            <person name="Floudas D."/>
            <person name="Held B.W."/>
            <person name="Levasseur A."/>
            <person name="Lombard V."/>
            <person name="Morin E."/>
            <person name="Otillar R."/>
            <person name="Lindquist E.A."/>
            <person name="Sun H."/>
            <person name="LaButti K.M."/>
            <person name="Schmutz J."/>
            <person name="Jabbour D."/>
            <person name="Luo H."/>
            <person name="Baker S.E."/>
            <person name="Pisabarro A.G."/>
            <person name="Walton J.D."/>
            <person name="Blanchette R.A."/>
            <person name="Henrissat B."/>
            <person name="Martin F."/>
            <person name="Cullen D."/>
            <person name="Hibbett D.S."/>
            <person name="Grigoriev I.V."/>
        </authorList>
    </citation>
    <scope>NUCLEOTIDE SEQUENCE [LARGE SCALE GENOMIC DNA]</scope>
    <source>
        <strain evidence="3">FD-172 SS1</strain>
    </source>
</reference>
<feature type="region of interest" description="Disordered" evidence="1">
    <location>
        <begin position="278"/>
        <end position="308"/>
    </location>
</feature>
<proteinExistence type="predicted"/>
<feature type="compositionally biased region" description="Low complexity" evidence="1">
    <location>
        <begin position="1"/>
        <end position="10"/>
    </location>
</feature>
<gene>
    <name evidence="2" type="ORF">BOTBODRAFT_177698</name>
</gene>
<dbReference type="HOGENOM" id="CLU_016496_0_0_1"/>
<evidence type="ECO:0000313" key="3">
    <source>
        <dbReference type="Proteomes" id="UP000027195"/>
    </source>
</evidence>
<evidence type="ECO:0000256" key="1">
    <source>
        <dbReference type="SAM" id="MobiDB-lite"/>
    </source>
</evidence>
<dbReference type="EMBL" id="KL198062">
    <property type="protein sequence ID" value="KDQ11001.1"/>
    <property type="molecule type" value="Genomic_DNA"/>
</dbReference>
<feature type="region of interest" description="Disordered" evidence="1">
    <location>
        <begin position="1"/>
        <end position="39"/>
    </location>
</feature>
<evidence type="ECO:0008006" key="4">
    <source>
        <dbReference type="Google" id="ProtNLM"/>
    </source>
</evidence>
<sequence>MVACCTAAATSPPPPSTSSARIADPLPNQLSSPPVHAPRTPPIATHHITGETTYVALDGHPFFCPISCDSCTRPGFRYIVDENCPCARCTTFATAPVATPTDIIAQRRRRLGPTDNLSYNDLQHLSEGDLFERLYPIHHASQENLPELAALARVNYEDALPTDPNNAASWLTNNVPPPGGDMDTSIIAPPSWRDIKTDIENALSVHAEGATPNIVALTAAAAAYMIKEYHPWSEDIPEDAISSIMEIFHFAIPRSRILDELIDDPDFMSLLAARAPQLLPAPNAPPRPRSRAGQAGPPPLPPRPVQWRPGMAKPAITYALASAAAVSKPQPPPKKVSPLITRKTNRNRSNPDEATFKPLDRVPLRQQGATVVERHNTICQASGHEARIVAVTWSRAGILILSPAAGISLETLRTESLNALRTGEVFGAVVRDVTLCYGTQGDQYTVEELIAQIVDEPLNGVDPTTLADNHRLMQSAEKLAHNPDQIVVPLLVNFVTRETRDRLLLGINNSHKIQMRGLRYTTSAFKPPSTHVVQCIKCWQLGHWISTCPAVGKICGICASTQHSKEEHYCEVCHKYGAPCQHKARLCINCKGDHPAYTMKCTKRYVNADVAQRLGAARPQ</sequence>
<dbReference type="Proteomes" id="UP000027195">
    <property type="component" value="Unassembled WGS sequence"/>
</dbReference>
<name>A0A067MHG4_BOTB1</name>
<protein>
    <recommendedName>
        <fullName evidence="4">CCHC-type domain-containing protein</fullName>
    </recommendedName>
</protein>
<dbReference type="STRING" id="930990.A0A067MHG4"/>
<accession>A0A067MHG4</accession>
<dbReference type="AlphaFoldDB" id="A0A067MHG4"/>
<keyword evidence="3" id="KW-1185">Reference proteome</keyword>
<evidence type="ECO:0000313" key="2">
    <source>
        <dbReference type="EMBL" id="KDQ11001.1"/>
    </source>
</evidence>
<dbReference type="InParanoid" id="A0A067MHG4"/>
<feature type="region of interest" description="Disordered" evidence="1">
    <location>
        <begin position="323"/>
        <end position="356"/>
    </location>
</feature>
<organism evidence="2 3">
    <name type="scientific">Botryobasidium botryosum (strain FD-172 SS1)</name>
    <dbReference type="NCBI Taxonomy" id="930990"/>
    <lineage>
        <taxon>Eukaryota</taxon>
        <taxon>Fungi</taxon>
        <taxon>Dikarya</taxon>
        <taxon>Basidiomycota</taxon>
        <taxon>Agaricomycotina</taxon>
        <taxon>Agaricomycetes</taxon>
        <taxon>Cantharellales</taxon>
        <taxon>Botryobasidiaceae</taxon>
        <taxon>Botryobasidium</taxon>
    </lineage>
</organism>